<gene>
    <name evidence="1" type="ORF">QBC46DRAFT_222869</name>
</gene>
<name>A0AAN6S1G1_9PEZI</name>
<dbReference type="AlphaFoldDB" id="A0AAN6S1G1"/>
<keyword evidence="2" id="KW-1185">Reference proteome</keyword>
<organism evidence="1 2">
    <name type="scientific">Diplogelasinospora grovesii</name>
    <dbReference type="NCBI Taxonomy" id="303347"/>
    <lineage>
        <taxon>Eukaryota</taxon>
        <taxon>Fungi</taxon>
        <taxon>Dikarya</taxon>
        <taxon>Ascomycota</taxon>
        <taxon>Pezizomycotina</taxon>
        <taxon>Sordariomycetes</taxon>
        <taxon>Sordariomycetidae</taxon>
        <taxon>Sordariales</taxon>
        <taxon>Diplogelasinosporaceae</taxon>
        <taxon>Diplogelasinospora</taxon>
    </lineage>
</organism>
<proteinExistence type="predicted"/>
<feature type="non-terminal residue" evidence="1">
    <location>
        <position position="1"/>
    </location>
</feature>
<evidence type="ECO:0000313" key="1">
    <source>
        <dbReference type="EMBL" id="KAK3936994.1"/>
    </source>
</evidence>
<dbReference type="Proteomes" id="UP001303473">
    <property type="component" value="Unassembled WGS sequence"/>
</dbReference>
<comment type="caution">
    <text evidence="1">The sequence shown here is derived from an EMBL/GenBank/DDBJ whole genome shotgun (WGS) entry which is preliminary data.</text>
</comment>
<dbReference type="EMBL" id="MU853866">
    <property type="protein sequence ID" value="KAK3936994.1"/>
    <property type="molecule type" value="Genomic_DNA"/>
</dbReference>
<feature type="non-terminal residue" evidence="1">
    <location>
        <position position="143"/>
    </location>
</feature>
<accession>A0AAN6S1G1</accession>
<protein>
    <submittedName>
        <fullName evidence="1">Uncharacterized protein</fullName>
    </submittedName>
</protein>
<sequence length="143" mass="16448">RSQRPQGTVDFLRQTGLLGTHATKEQVFRAHGVSHAVGYRILGRTCDIEPRTFHKTFAETRGRKKKLDHQALIQIERCIDEGGFDGRTLSWEGIPAAAGHDIEVSARTVRRALRELNFRRCIACEKQYRSQQSKKKRVEYSRI</sequence>
<reference evidence="2" key="1">
    <citation type="journal article" date="2023" name="Mol. Phylogenet. Evol.">
        <title>Genome-scale phylogeny and comparative genomics of the fungal order Sordariales.</title>
        <authorList>
            <person name="Hensen N."/>
            <person name="Bonometti L."/>
            <person name="Westerberg I."/>
            <person name="Brannstrom I.O."/>
            <person name="Guillou S."/>
            <person name="Cros-Aarteil S."/>
            <person name="Calhoun S."/>
            <person name="Haridas S."/>
            <person name="Kuo A."/>
            <person name="Mondo S."/>
            <person name="Pangilinan J."/>
            <person name="Riley R."/>
            <person name="LaButti K."/>
            <person name="Andreopoulos B."/>
            <person name="Lipzen A."/>
            <person name="Chen C."/>
            <person name="Yan M."/>
            <person name="Daum C."/>
            <person name="Ng V."/>
            <person name="Clum A."/>
            <person name="Steindorff A."/>
            <person name="Ohm R.A."/>
            <person name="Martin F."/>
            <person name="Silar P."/>
            <person name="Natvig D.O."/>
            <person name="Lalanne C."/>
            <person name="Gautier V."/>
            <person name="Ament-Velasquez S.L."/>
            <person name="Kruys A."/>
            <person name="Hutchinson M.I."/>
            <person name="Powell A.J."/>
            <person name="Barry K."/>
            <person name="Miller A.N."/>
            <person name="Grigoriev I.V."/>
            <person name="Debuchy R."/>
            <person name="Gladieux P."/>
            <person name="Hiltunen Thoren M."/>
            <person name="Johannesson H."/>
        </authorList>
    </citation>
    <scope>NUCLEOTIDE SEQUENCE [LARGE SCALE GENOMIC DNA]</scope>
    <source>
        <strain evidence="2">CBS 340.73</strain>
    </source>
</reference>
<evidence type="ECO:0000313" key="2">
    <source>
        <dbReference type="Proteomes" id="UP001303473"/>
    </source>
</evidence>